<feature type="transmembrane region" description="Helical" evidence="8">
    <location>
        <begin position="173"/>
        <end position="195"/>
    </location>
</feature>
<dbReference type="KEGG" id="blq:L21SP5_03910"/>
<evidence type="ECO:0000256" key="6">
    <source>
        <dbReference type="ARBA" id="ARBA00022989"/>
    </source>
</evidence>
<comment type="subunit">
    <text evidence="8">The complex is composed of six subunits: RnfA, RnfB, RnfC, RnfD, RnfE and RnfG.</text>
</comment>
<gene>
    <name evidence="8 9" type="primary">rnfE</name>
    <name evidence="9" type="ORF">L21SP5_03910</name>
</gene>
<keyword evidence="4 8" id="KW-1278">Translocase</keyword>
<dbReference type="GO" id="GO:0012505">
    <property type="term" value="C:endomembrane system"/>
    <property type="evidence" value="ECO:0007669"/>
    <property type="project" value="UniProtKB-SubCell"/>
</dbReference>
<sequence length="201" mass="21098">MNQKQNFTKGFIKDNAVFVMLLGLCPTLAVTSSAVNGLGMGLATTFVLVMANIVVALVKNLIPEKVRIPSFIVIIASFVTIVDLTMAGFLPSLHEALGIFIPLIVVNCLVLGRAEAFASKNNIVSSIVDGLGMGLGFAFALTLLGAVRELLGAGSVFGLSIPIFPTTEDGAPITMLLFVLAPGAFIALGYLIAIINRFKKS</sequence>
<dbReference type="Proteomes" id="UP000064893">
    <property type="component" value="Chromosome"/>
</dbReference>
<keyword evidence="10" id="KW-1185">Reference proteome</keyword>
<evidence type="ECO:0000256" key="7">
    <source>
        <dbReference type="ARBA" id="ARBA00023136"/>
    </source>
</evidence>
<keyword evidence="7 8" id="KW-0472">Membrane</keyword>
<dbReference type="Pfam" id="PF02508">
    <property type="entry name" value="Rnf-Nqr"/>
    <property type="match status" value="1"/>
</dbReference>
<dbReference type="AlphaFoldDB" id="A0A0S2I5I9"/>
<keyword evidence="3 8" id="KW-0812">Transmembrane</keyword>
<evidence type="ECO:0000313" key="10">
    <source>
        <dbReference type="Proteomes" id="UP000064893"/>
    </source>
</evidence>
<dbReference type="InterPro" id="IPR003667">
    <property type="entry name" value="NqrDE/RnfAE"/>
</dbReference>
<dbReference type="PIRSF" id="PIRSF006102">
    <property type="entry name" value="NQR_DE"/>
    <property type="match status" value="1"/>
</dbReference>
<evidence type="ECO:0000256" key="8">
    <source>
        <dbReference type="HAMAP-Rule" id="MF_00478"/>
    </source>
</evidence>
<dbReference type="HAMAP" id="MF_00478">
    <property type="entry name" value="RsxE_RnfE"/>
    <property type="match status" value="1"/>
</dbReference>
<dbReference type="STRING" id="1307839.L21SP5_03910"/>
<accession>A0A0S2I5I9</accession>
<dbReference type="OrthoDB" id="9790976at2"/>
<feature type="transmembrane region" description="Helical" evidence="8">
    <location>
        <begin position="70"/>
        <end position="90"/>
    </location>
</feature>
<dbReference type="PATRIC" id="fig|1307839.3.peg.4175"/>
<dbReference type="NCBIfam" id="NF009070">
    <property type="entry name" value="PRK12405.1"/>
    <property type="match status" value="1"/>
</dbReference>
<dbReference type="PANTHER" id="PTHR30586">
    <property type="entry name" value="ELECTRON TRANSPORT COMPLEX PROTEIN RNFE"/>
    <property type="match status" value="1"/>
</dbReference>
<evidence type="ECO:0000313" key="9">
    <source>
        <dbReference type="EMBL" id="ALO17501.1"/>
    </source>
</evidence>
<comment type="function">
    <text evidence="8">Part of a membrane-bound complex that couples electron transfer with translocation of ions across the membrane.</text>
</comment>
<evidence type="ECO:0000256" key="5">
    <source>
        <dbReference type="ARBA" id="ARBA00022982"/>
    </source>
</evidence>
<dbReference type="EMBL" id="CP013118">
    <property type="protein sequence ID" value="ALO17501.1"/>
    <property type="molecule type" value="Genomic_DNA"/>
</dbReference>
<evidence type="ECO:0000256" key="3">
    <source>
        <dbReference type="ARBA" id="ARBA00022692"/>
    </source>
</evidence>
<dbReference type="GO" id="GO:0022900">
    <property type="term" value="P:electron transport chain"/>
    <property type="evidence" value="ECO:0007669"/>
    <property type="project" value="UniProtKB-UniRule"/>
</dbReference>
<dbReference type="PANTHER" id="PTHR30586:SF0">
    <property type="entry name" value="ION-TRANSLOCATING OXIDOREDUCTASE COMPLEX SUBUNIT E"/>
    <property type="match status" value="1"/>
</dbReference>
<name>A0A0S2I5I9_9BACT</name>
<protein>
    <recommendedName>
        <fullName evidence="8">Ion-translocating oxidoreductase complex subunit E</fullName>
        <ecNumber evidence="8">7.-.-.-</ecNumber>
    </recommendedName>
    <alternativeName>
        <fullName evidence="8">Rnf electron transport complex subunit E</fullName>
    </alternativeName>
</protein>
<comment type="similarity">
    <text evidence="8">Belongs to the NqrDE/RnfAE family.</text>
</comment>
<evidence type="ECO:0000256" key="4">
    <source>
        <dbReference type="ARBA" id="ARBA00022967"/>
    </source>
</evidence>
<keyword evidence="5 8" id="KW-0249">Electron transport</keyword>
<dbReference type="NCBIfam" id="TIGR01948">
    <property type="entry name" value="rnfE"/>
    <property type="match status" value="1"/>
</dbReference>
<feature type="transmembrane region" description="Helical" evidence="8">
    <location>
        <begin position="39"/>
        <end position="58"/>
    </location>
</feature>
<dbReference type="GO" id="GO:0005886">
    <property type="term" value="C:plasma membrane"/>
    <property type="evidence" value="ECO:0007669"/>
    <property type="project" value="UniProtKB-SubCell"/>
</dbReference>
<feature type="transmembrane region" description="Helical" evidence="8">
    <location>
        <begin position="96"/>
        <end position="114"/>
    </location>
</feature>
<evidence type="ECO:0000256" key="1">
    <source>
        <dbReference type="ARBA" id="ARBA00004127"/>
    </source>
</evidence>
<keyword evidence="6 8" id="KW-1133">Transmembrane helix</keyword>
<dbReference type="EC" id="7.-.-.-" evidence="8"/>
<evidence type="ECO:0000256" key="2">
    <source>
        <dbReference type="ARBA" id="ARBA00022448"/>
    </source>
</evidence>
<reference evidence="9 10" key="1">
    <citation type="submission" date="2015-11" db="EMBL/GenBank/DDBJ databases">
        <title>Description and complete genome sequence of a novel strain predominating in hypersaline microbial mats and representing a new family of the Bacteriodetes phylum.</title>
        <authorList>
            <person name="Spring S."/>
            <person name="Bunk B."/>
            <person name="Sproer C."/>
            <person name="Klenk H.-P."/>
        </authorList>
    </citation>
    <scope>NUCLEOTIDE SEQUENCE [LARGE SCALE GENOMIC DNA]</scope>
    <source>
        <strain evidence="9 10">L21-Spi-D4</strain>
    </source>
</reference>
<comment type="subcellular location">
    <subcellularLocation>
        <location evidence="8">Cell membrane</location>
        <topology evidence="8">Multi-pass membrane protein</topology>
    </subcellularLocation>
    <subcellularLocation>
        <location evidence="1">Endomembrane system</location>
        <topology evidence="1">Multi-pass membrane protein</topology>
    </subcellularLocation>
</comment>
<dbReference type="InterPro" id="IPR010968">
    <property type="entry name" value="RnfE"/>
</dbReference>
<feature type="transmembrane region" description="Helical" evidence="8">
    <location>
        <begin position="126"/>
        <end position="147"/>
    </location>
</feature>
<proteinExistence type="inferred from homology"/>
<keyword evidence="8" id="KW-1003">Cell membrane</keyword>
<organism evidence="9 10">
    <name type="scientific">Salinivirga cyanobacteriivorans</name>
    <dbReference type="NCBI Taxonomy" id="1307839"/>
    <lineage>
        <taxon>Bacteria</taxon>
        <taxon>Pseudomonadati</taxon>
        <taxon>Bacteroidota</taxon>
        <taxon>Bacteroidia</taxon>
        <taxon>Bacteroidales</taxon>
        <taxon>Salinivirgaceae</taxon>
        <taxon>Salinivirga</taxon>
    </lineage>
</organism>
<dbReference type="RefSeq" id="WP_057954758.1">
    <property type="nucleotide sequence ID" value="NZ_CP013118.1"/>
</dbReference>
<keyword evidence="2 8" id="KW-0813">Transport</keyword>